<feature type="transmembrane region" description="Helical" evidence="1">
    <location>
        <begin position="6"/>
        <end position="23"/>
    </location>
</feature>
<proteinExistence type="predicted"/>
<organism evidence="2">
    <name type="scientific">Podoviridae sp. ctG4L18</name>
    <dbReference type="NCBI Taxonomy" id="2825234"/>
    <lineage>
        <taxon>Viruses</taxon>
        <taxon>Duplodnaviria</taxon>
        <taxon>Heunggongvirae</taxon>
        <taxon>Uroviricota</taxon>
        <taxon>Caudoviricetes</taxon>
    </lineage>
</organism>
<keyword evidence="1" id="KW-1133">Transmembrane helix</keyword>
<name>A0A8S5UNN5_9CAUD</name>
<keyword evidence="1" id="KW-0472">Membrane</keyword>
<evidence type="ECO:0000313" key="2">
    <source>
        <dbReference type="EMBL" id="DAF96101.1"/>
    </source>
</evidence>
<accession>A0A8S5UNN5</accession>
<reference evidence="2" key="1">
    <citation type="journal article" date="2021" name="Proc. Natl. Acad. Sci. U.S.A.">
        <title>A Catalog of Tens of Thousands of Viruses from Human Metagenomes Reveals Hidden Associations with Chronic Diseases.</title>
        <authorList>
            <person name="Tisza M.J."/>
            <person name="Buck C.B."/>
        </authorList>
    </citation>
    <scope>NUCLEOTIDE SEQUENCE</scope>
    <source>
        <strain evidence="2">CtG4L18</strain>
    </source>
</reference>
<feature type="transmembrane region" description="Helical" evidence="1">
    <location>
        <begin position="35"/>
        <end position="55"/>
    </location>
</feature>
<keyword evidence="1" id="KW-0812">Transmembrane</keyword>
<sequence>MCIYSWFIVISVILAFGLQNRYPNKLIARNPFGGSIFYLIIFMFNYAIIPIIHALSLI</sequence>
<dbReference type="EMBL" id="BK016114">
    <property type="protein sequence ID" value="DAF96101.1"/>
    <property type="molecule type" value="Genomic_DNA"/>
</dbReference>
<evidence type="ECO:0000256" key="1">
    <source>
        <dbReference type="SAM" id="Phobius"/>
    </source>
</evidence>
<protein>
    <submittedName>
        <fullName evidence="2">Uncharacterized protein</fullName>
    </submittedName>
</protein>